<reference evidence="2 3" key="1">
    <citation type="submission" date="2023-08" db="EMBL/GenBank/DDBJ databases">
        <title>Achromobacter seleniivolatilans sp. nov., isolated from seleniferous soil.</title>
        <authorList>
            <person name="Zhang S."/>
            <person name="Li K."/>
            <person name="Peng J."/>
            <person name="Zhao Q."/>
            <person name="Wang H."/>
            <person name="Guo Y."/>
        </authorList>
    </citation>
    <scope>NUCLEOTIDE SEQUENCE [LARGE SCALE GENOMIC DNA]</scope>
    <source>
        <strain evidence="2 3">R39</strain>
    </source>
</reference>
<protein>
    <recommendedName>
        <fullName evidence="4">Phage tail tape measure protein domain-containing protein</fullName>
    </recommendedName>
</protein>
<dbReference type="RefSeq" id="WP_306948757.1">
    <property type="nucleotide sequence ID" value="NZ_CP132976.1"/>
</dbReference>
<evidence type="ECO:0000256" key="1">
    <source>
        <dbReference type="SAM" id="Coils"/>
    </source>
</evidence>
<evidence type="ECO:0000313" key="2">
    <source>
        <dbReference type="EMBL" id="WMD23103.1"/>
    </source>
</evidence>
<name>A0ABY9M905_9BURK</name>
<keyword evidence="3" id="KW-1185">Reference proteome</keyword>
<dbReference type="Proteomes" id="UP001234798">
    <property type="component" value="Chromosome"/>
</dbReference>
<evidence type="ECO:0000313" key="3">
    <source>
        <dbReference type="Proteomes" id="UP001234798"/>
    </source>
</evidence>
<sequence length="778" mass="80431">MSNTNMKVALEIVVSDRGSKEAAQAVSVVAQKKHEASRQEQRDAAAVVTAVSVVAQKKQEAARQEQRDGAVVSASNSRYIDQSRRASVQLAQQQIASSRHASSQILRDTERLHSARARLGIRSEKSLQREIVQTAIAYKRLEDSGRVSGRELARAAEAAQRKVKMLQREMRELKTPSEWGKGLAAIGGGVMAGVAIAKRPLSDTMAYDQQIAAMSNTAYASEGIDGRREGQREISFQIGRAVRQGGTREDAADALNELLGSSGLSRDEAFSMLPTVQKTGLAAGRKSREIVPLVGALKANNIPVADMPAALGKMLHAGETGGYGIENMITSLPKLLASQRDNYGISGMKGLEMALVDMQAITAGTNMPQESAQSLMALMNTLKQPAVSQAVAKKLSIGGKGVDLAGTLGKGALRDISPLETFAAVVDKSMGNNQVYKQLQGRLANGGTQADREQMTTLLESSVFRDVGIGRESLMALSGYMSQRGAIKGLRSEYAGVGVGALETSSSVMMATAGEQVNQANQAIADARHNALKPVTDVMGDLANKITKYADTYPGLTTAIVGATDGIKVMAGAALAFGGIKMVTGAGVGVGAVAAGTASGVSSVAGRAASVLAPTRFLGSGVLARSAPLASVALGGYDALGVSGSDITQAEKNAAYTRIGGRTGGGMAGAYAGGQALAFLGPYGVAAGAIGGGLLGSLGGDWAGEKLGQAWFGSGVARPETGSAASLATGGFDPAAMQRAIISANRASPQKMEVKVILDGREIAASVNEHNSRDARRD</sequence>
<feature type="coiled-coil region" evidence="1">
    <location>
        <begin position="149"/>
        <end position="176"/>
    </location>
</feature>
<gene>
    <name evidence="2" type="ORF">RAS12_12215</name>
</gene>
<accession>A0ABY9M905</accession>
<dbReference type="EMBL" id="CP132976">
    <property type="protein sequence ID" value="WMD23103.1"/>
    <property type="molecule type" value="Genomic_DNA"/>
</dbReference>
<evidence type="ECO:0008006" key="4">
    <source>
        <dbReference type="Google" id="ProtNLM"/>
    </source>
</evidence>
<organism evidence="2 3">
    <name type="scientific">Achromobacter seleniivolatilans</name>
    <dbReference type="NCBI Taxonomy" id="3047478"/>
    <lineage>
        <taxon>Bacteria</taxon>
        <taxon>Pseudomonadati</taxon>
        <taxon>Pseudomonadota</taxon>
        <taxon>Betaproteobacteria</taxon>
        <taxon>Burkholderiales</taxon>
        <taxon>Alcaligenaceae</taxon>
        <taxon>Achromobacter</taxon>
    </lineage>
</organism>
<proteinExistence type="predicted"/>
<keyword evidence="1" id="KW-0175">Coiled coil</keyword>